<comment type="caution">
    <text evidence="2">The sequence shown here is derived from an EMBL/GenBank/DDBJ whole genome shotgun (WGS) entry which is preliminary data.</text>
</comment>
<sequence>MLKYPIDYFMIVVVGFAIGFGTMFVVRPLTPSAEIPTFSELQEKIAAGEVDPEPEPAQRGSVRATYTWLEDTSQFYDEVEYLMEANCSDHAMREYGRFLSSLDTGGFDPETGRLIGAGGHPINYFTMRKLVNALLPLQPLAYMKDEFVPDNFKPVMQNVSRKKDWTTCKFNMPMAALRSLLMK</sequence>
<reference evidence="2" key="1">
    <citation type="submission" date="2020-05" db="EMBL/GenBank/DDBJ databases">
        <title>Identification of trans-AT polyketide cluster in two marine bacteria, producers of a novel glutaramide-containing polyketide sesbanimide D and analogs.</title>
        <authorList>
            <person name="Kacar D."/>
            <person name="Rodriguez P."/>
            <person name="Canedo L."/>
            <person name="Gonzalez E."/>
            <person name="Galan B."/>
            <person name="De La Calle F."/>
            <person name="Garcia J.L."/>
        </authorList>
    </citation>
    <scope>NUCLEOTIDE SEQUENCE</scope>
    <source>
        <strain evidence="2">PHM038</strain>
    </source>
</reference>
<name>A0A926S3D0_9HYPH</name>
<evidence type="ECO:0000256" key="1">
    <source>
        <dbReference type="SAM" id="Phobius"/>
    </source>
</evidence>
<feature type="transmembrane region" description="Helical" evidence="1">
    <location>
        <begin position="6"/>
        <end position="26"/>
    </location>
</feature>
<evidence type="ECO:0000313" key="3">
    <source>
        <dbReference type="Proteomes" id="UP000598467"/>
    </source>
</evidence>
<gene>
    <name evidence="2" type="ORF">HK439_02915</name>
</gene>
<dbReference type="AlphaFoldDB" id="A0A926S3D0"/>
<protein>
    <submittedName>
        <fullName evidence="2">Uncharacterized protein</fullName>
    </submittedName>
</protein>
<keyword evidence="1" id="KW-0812">Transmembrane</keyword>
<proteinExistence type="predicted"/>
<organism evidence="2 3">
    <name type="scientific">Roseibium aggregatum</name>
    <dbReference type="NCBI Taxonomy" id="187304"/>
    <lineage>
        <taxon>Bacteria</taxon>
        <taxon>Pseudomonadati</taxon>
        <taxon>Pseudomonadota</taxon>
        <taxon>Alphaproteobacteria</taxon>
        <taxon>Hyphomicrobiales</taxon>
        <taxon>Stappiaceae</taxon>
        <taxon>Roseibium</taxon>
    </lineage>
</organism>
<keyword evidence="1" id="KW-1133">Transmembrane helix</keyword>
<evidence type="ECO:0000313" key="2">
    <source>
        <dbReference type="EMBL" id="MBD1545198.1"/>
    </source>
</evidence>
<keyword evidence="1" id="KW-0472">Membrane</keyword>
<accession>A0A926S3D0</accession>
<dbReference type="Proteomes" id="UP000598467">
    <property type="component" value="Unassembled WGS sequence"/>
</dbReference>
<dbReference type="RefSeq" id="WP_190289871.1">
    <property type="nucleotide sequence ID" value="NZ_JABFCZ010000003.1"/>
</dbReference>
<dbReference type="EMBL" id="JABFCZ010000003">
    <property type="protein sequence ID" value="MBD1545198.1"/>
    <property type="molecule type" value="Genomic_DNA"/>
</dbReference>